<dbReference type="STRING" id="2162.BRM9_0578"/>
<dbReference type="GO" id="GO:0004252">
    <property type="term" value="F:serine-type endopeptidase activity"/>
    <property type="evidence" value="ECO:0007669"/>
    <property type="project" value="InterPro"/>
</dbReference>
<dbReference type="InterPro" id="IPR015927">
    <property type="entry name" value="Peptidase_S24_S26A/B/C"/>
</dbReference>
<dbReference type="GeneID" id="26739856"/>
<dbReference type="EMBL" id="CP006933">
    <property type="protein sequence ID" value="AIS31401.1"/>
    <property type="molecule type" value="Genomic_DNA"/>
</dbReference>
<dbReference type="PROSITE" id="PS00501">
    <property type="entry name" value="SPASE_I_1"/>
    <property type="match status" value="1"/>
</dbReference>
<organism evidence="4 6">
    <name type="scientific">Methanobacterium formicicum</name>
    <dbReference type="NCBI Taxonomy" id="2162"/>
    <lineage>
        <taxon>Archaea</taxon>
        <taxon>Methanobacteriati</taxon>
        <taxon>Methanobacteriota</taxon>
        <taxon>Methanomada group</taxon>
        <taxon>Methanobacteria</taxon>
        <taxon>Methanobacteriales</taxon>
        <taxon>Methanobacteriaceae</taxon>
        <taxon>Methanobacterium</taxon>
    </lineage>
</organism>
<dbReference type="Pfam" id="PF00717">
    <property type="entry name" value="Peptidase_S24"/>
    <property type="match status" value="1"/>
</dbReference>
<dbReference type="RefSeq" id="WP_048084727.1">
    <property type="nucleotide sequence ID" value="NZ_CP006933.1"/>
</dbReference>
<evidence type="ECO:0000313" key="4">
    <source>
        <dbReference type="EMBL" id="AIS31401.1"/>
    </source>
</evidence>
<dbReference type="CDD" id="cd06462">
    <property type="entry name" value="Peptidase_S24_S26"/>
    <property type="match status" value="1"/>
</dbReference>
<dbReference type="Proteomes" id="UP000062768">
    <property type="component" value="Chromosome I"/>
</dbReference>
<dbReference type="KEGG" id="mfc:BRM9_0578"/>
<name>A0A089Z9B3_METFO</name>
<keyword evidence="7" id="KW-1185">Reference proteome</keyword>
<dbReference type="GO" id="GO:0006508">
    <property type="term" value="P:proteolysis"/>
    <property type="evidence" value="ECO:0007669"/>
    <property type="project" value="UniProtKB-KW"/>
</dbReference>
<accession>A0A089Z9B3</accession>
<proteinExistence type="predicted"/>
<evidence type="ECO:0000256" key="1">
    <source>
        <dbReference type="ARBA" id="ARBA00022670"/>
    </source>
</evidence>
<evidence type="ECO:0000313" key="6">
    <source>
        <dbReference type="Proteomes" id="UP000029661"/>
    </source>
</evidence>
<sequence>MKAKIGILGLIGLLVVLLVAGAAVIMSLPSSATGITVDTNGTAVTIKTSSFFVPEAMLDEMKEKALVDVQDVDSSVGSIQTDMQNIASKYNYTVKVKVTSQFGENQLPMPATVKGTSMVPTLQDGQEIIVLKTSDFKVGDLVVAKHPEYNLIVKRVAELNGSQVYLKSDNRQVEIVSNQVRVINGVKQVVTVEKRPLDTWLSRSDVVGIVKEY</sequence>
<evidence type="ECO:0000313" key="7">
    <source>
        <dbReference type="Proteomes" id="UP000062768"/>
    </source>
</evidence>
<dbReference type="GO" id="GO:0016020">
    <property type="term" value="C:membrane"/>
    <property type="evidence" value="ECO:0007669"/>
    <property type="project" value="InterPro"/>
</dbReference>
<evidence type="ECO:0000313" key="5">
    <source>
        <dbReference type="EMBL" id="CEL25252.1"/>
    </source>
</evidence>
<evidence type="ECO:0000256" key="2">
    <source>
        <dbReference type="ARBA" id="ARBA00022801"/>
    </source>
</evidence>
<keyword evidence="1" id="KW-0645">Protease</keyword>
<gene>
    <name evidence="4" type="ORF">BRM9_0578</name>
    <name evidence="5" type="ORF">MB9_1617</name>
</gene>
<dbReference type="Gene3D" id="2.10.109.10">
    <property type="entry name" value="Umud Fragment, subunit A"/>
    <property type="match status" value="1"/>
</dbReference>
<evidence type="ECO:0000259" key="3">
    <source>
        <dbReference type="Pfam" id="PF00717"/>
    </source>
</evidence>
<keyword evidence="2" id="KW-0378">Hydrolase</keyword>
<dbReference type="InterPro" id="IPR036286">
    <property type="entry name" value="LexA/Signal_pep-like_sf"/>
</dbReference>
<dbReference type="SUPFAM" id="SSF51306">
    <property type="entry name" value="LexA/Signal peptidase"/>
    <property type="match status" value="1"/>
</dbReference>
<dbReference type="PATRIC" id="fig|2162.10.peg.1685"/>
<dbReference type="AlphaFoldDB" id="A0A089Z9B3"/>
<dbReference type="InterPro" id="IPR019756">
    <property type="entry name" value="Pept_S26A_signal_pept_1_Ser-AS"/>
</dbReference>
<feature type="domain" description="Peptidase S24/S26A/S26B/S26C" evidence="3">
    <location>
        <begin position="104"/>
        <end position="174"/>
    </location>
</feature>
<dbReference type="OrthoDB" id="74319at2157"/>
<dbReference type="Proteomes" id="UP000029661">
    <property type="component" value="Chromosome"/>
</dbReference>
<reference evidence="4" key="1">
    <citation type="submission" date="2013-12" db="EMBL/GenBank/DDBJ databases">
        <title>The complete genome sequence of Methanobacterium sp. BRM9.</title>
        <authorList>
            <consortium name="Pastoral Greenhouse Gas Research Consortium"/>
            <person name="Kelly W.J."/>
            <person name="Leahy S.C."/>
            <person name="Perry R."/>
            <person name="Li D."/>
            <person name="Altermann E."/>
            <person name="Lambie S.C."/>
            <person name="Attwood G.T."/>
        </authorList>
    </citation>
    <scope>NUCLEOTIDE SEQUENCE [LARGE SCALE GENOMIC DNA]</scope>
    <source>
        <strain evidence="4">BRM9</strain>
    </source>
</reference>
<protein>
    <submittedName>
        <fullName evidence="5">Peptidase S24/S26A/S26B</fullName>
    </submittedName>
    <submittedName>
        <fullName evidence="4">Signal peptidase I</fullName>
    </submittedName>
</protein>
<reference evidence="5" key="2">
    <citation type="submission" date="2014-09" db="EMBL/GenBank/DDBJ databases">
        <authorList>
            <person name="Bishop-Lilly K.A."/>
            <person name="Broomall S.M."/>
            <person name="Chain P.S."/>
            <person name="Chertkov O."/>
            <person name="Coyne S.R."/>
            <person name="Daligault H.E."/>
            <person name="Davenport K.W."/>
            <person name="Erkkila T."/>
            <person name="Frey K.G."/>
            <person name="Gibbons H.S."/>
            <person name="Gu W."/>
            <person name="Jaissle J."/>
            <person name="Johnson S.L."/>
            <person name="Koroleva G.I."/>
            <person name="Ladner J.T."/>
            <person name="Lo C.-C."/>
            <person name="Minogue T.D."/>
            <person name="Munk C."/>
            <person name="Palacios G.F."/>
            <person name="Redden C.L."/>
            <person name="Rosenzweig C.N."/>
            <person name="Scholz M.B."/>
            <person name="Teshima H."/>
            <person name="Xu Y."/>
        </authorList>
    </citation>
    <scope>NUCLEOTIDE SEQUENCE</scope>
    <source>
        <strain evidence="5">Mb9</strain>
    </source>
</reference>
<dbReference type="EMBL" id="LN734822">
    <property type="protein sequence ID" value="CEL25252.1"/>
    <property type="molecule type" value="Genomic_DNA"/>
</dbReference>